<comment type="caution">
    <text evidence="1">The sequence shown here is derived from an EMBL/GenBank/DDBJ whole genome shotgun (WGS) entry which is preliminary data.</text>
</comment>
<gene>
    <name evidence="1" type="ORF">ACFFGX_07235</name>
</gene>
<protein>
    <submittedName>
        <fullName evidence="1">Uncharacterized protein</fullName>
    </submittedName>
</protein>
<dbReference type="RefSeq" id="WP_376944270.1">
    <property type="nucleotide sequence ID" value="NZ_CP171449.1"/>
</dbReference>
<evidence type="ECO:0000313" key="2">
    <source>
        <dbReference type="Proteomes" id="UP001589891"/>
    </source>
</evidence>
<keyword evidence="2" id="KW-1185">Reference proteome</keyword>
<sequence>MARTGRRRRFVGGRQPGSDLAHRDGDDYYWLVGRCDDVIKSAGDVIGPFEVKSARLDTRR</sequence>
<name>A0ABV6SIP8_AZOPA</name>
<dbReference type="SUPFAM" id="SSF56801">
    <property type="entry name" value="Acetyl-CoA synthetase-like"/>
    <property type="match status" value="1"/>
</dbReference>
<dbReference type="Proteomes" id="UP001589891">
    <property type="component" value="Unassembled WGS sequence"/>
</dbReference>
<dbReference type="EMBL" id="JBHLSS010000045">
    <property type="protein sequence ID" value="MFC0709396.1"/>
    <property type="molecule type" value="Genomic_DNA"/>
</dbReference>
<accession>A0ABV6SIP8</accession>
<reference evidence="1 2" key="1">
    <citation type="submission" date="2024-09" db="EMBL/GenBank/DDBJ databases">
        <authorList>
            <person name="Sun Q."/>
            <person name="Mori K."/>
        </authorList>
    </citation>
    <scope>NUCLEOTIDE SEQUENCE [LARGE SCALE GENOMIC DNA]</scope>
    <source>
        <strain evidence="1 2">NCAIM B.01794</strain>
    </source>
</reference>
<proteinExistence type="predicted"/>
<organism evidence="1 2">
    <name type="scientific">Azorhizophilus paspali</name>
    <name type="common">Azotobacter paspali</name>
    <dbReference type="NCBI Taxonomy" id="69963"/>
    <lineage>
        <taxon>Bacteria</taxon>
        <taxon>Pseudomonadati</taxon>
        <taxon>Pseudomonadota</taxon>
        <taxon>Gammaproteobacteria</taxon>
        <taxon>Pseudomonadales</taxon>
        <taxon>Pseudomonadaceae</taxon>
        <taxon>Azorhizophilus</taxon>
    </lineage>
</organism>
<evidence type="ECO:0000313" key="1">
    <source>
        <dbReference type="EMBL" id="MFC0709396.1"/>
    </source>
</evidence>